<name>A0A059EXV0_9MICR</name>
<evidence type="ECO:0000313" key="3">
    <source>
        <dbReference type="Proteomes" id="UP000030655"/>
    </source>
</evidence>
<proteinExistence type="predicted"/>
<keyword evidence="3" id="KW-1185">Reference proteome</keyword>
<dbReference type="NCBIfam" id="NF033547">
    <property type="entry name" value="transpos_IS1595"/>
    <property type="match status" value="1"/>
</dbReference>
<dbReference type="SMART" id="SM01126">
    <property type="entry name" value="DDE_Tnp_IS1595"/>
    <property type="match status" value="1"/>
</dbReference>
<dbReference type="OrthoDB" id="2192452at2759"/>
<reference evidence="3" key="1">
    <citation type="submission" date="2013-02" db="EMBL/GenBank/DDBJ databases">
        <authorList>
            <consortium name="The Broad Institute Genome Sequencing Platform"/>
            <person name="Cuomo C."/>
            <person name="Becnel J."/>
            <person name="Sanscrainte N."/>
            <person name="Walker B."/>
            <person name="Young S.K."/>
            <person name="Zeng Q."/>
            <person name="Gargeya S."/>
            <person name="Fitzgerald M."/>
            <person name="Haas B."/>
            <person name="Abouelleil A."/>
            <person name="Alvarado L."/>
            <person name="Arachchi H.M."/>
            <person name="Berlin A.M."/>
            <person name="Chapman S.B."/>
            <person name="Dewar J."/>
            <person name="Goldberg J."/>
            <person name="Griggs A."/>
            <person name="Gujja S."/>
            <person name="Hansen M."/>
            <person name="Howarth C."/>
            <person name="Imamovic A."/>
            <person name="Larimer J."/>
            <person name="McCowan C."/>
            <person name="Murphy C."/>
            <person name="Neiman D."/>
            <person name="Pearson M."/>
            <person name="Priest M."/>
            <person name="Roberts A."/>
            <person name="Saif S."/>
            <person name="Shea T."/>
            <person name="Sisk P."/>
            <person name="Sykes S."/>
            <person name="Wortman J."/>
            <person name="Nusbaum C."/>
            <person name="Birren B."/>
        </authorList>
    </citation>
    <scope>NUCLEOTIDE SEQUENCE [LARGE SCALE GENOMIC DNA]</scope>
    <source>
        <strain evidence="3">PRA339</strain>
    </source>
</reference>
<dbReference type="Proteomes" id="UP000030655">
    <property type="component" value="Unassembled WGS sequence"/>
</dbReference>
<dbReference type="Pfam" id="PF12762">
    <property type="entry name" value="DDE_Tnp_IS1595"/>
    <property type="match status" value="1"/>
</dbReference>
<feature type="domain" description="ISXO2-like transposase" evidence="1">
    <location>
        <begin position="80"/>
        <end position="229"/>
    </location>
</feature>
<dbReference type="InterPro" id="IPR053164">
    <property type="entry name" value="IS1016-like_transposase"/>
</dbReference>
<dbReference type="PANTHER" id="PTHR47163:SF2">
    <property type="entry name" value="SI:DKEY-17M8.2"/>
    <property type="match status" value="1"/>
</dbReference>
<accession>A0A059EXV0</accession>
<evidence type="ECO:0000259" key="1">
    <source>
        <dbReference type="SMART" id="SM01126"/>
    </source>
</evidence>
<sequence>MCRNLSCPFKKTTKSIRIGSIFESIKLSLINILTVIISWTLNKNVSIINTEFGISKRLIIKIFAKLRLIVKFHLDNDPIRLGGVGKSCQIDESLFCHKVKAHRGRSPVEQLWVFGIVDPSYAPARGYMEIVPDRSAATLLPIIRRICRTGTIIHSDEWAAYDQINRKLGFIHYSVNHSLYFVDPNTGIHTQHIESYWNRQKLRIKNLRGIRRRDLQYYLAEFIWKDHYKNDMHEKIFEVIRLFYN</sequence>
<dbReference type="InterPro" id="IPR024445">
    <property type="entry name" value="Tnp_ISXO2-like"/>
</dbReference>
<dbReference type="EMBL" id="KK365222">
    <property type="protein sequence ID" value="KCZ79878.1"/>
    <property type="molecule type" value="Genomic_DNA"/>
</dbReference>
<dbReference type="AlphaFoldDB" id="A0A059EXV0"/>
<protein>
    <recommendedName>
        <fullName evidence="1">ISXO2-like transposase domain-containing protein</fullName>
    </recommendedName>
</protein>
<gene>
    <name evidence="2" type="ORF">H312_02728</name>
</gene>
<organism evidence="2 3">
    <name type="scientific">Anncaliia algerae PRA339</name>
    <dbReference type="NCBI Taxonomy" id="1288291"/>
    <lineage>
        <taxon>Eukaryota</taxon>
        <taxon>Fungi</taxon>
        <taxon>Fungi incertae sedis</taxon>
        <taxon>Microsporidia</taxon>
        <taxon>Tubulinosematoidea</taxon>
        <taxon>Tubulinosematidae</taxon>
        <taxon>Anncaliia</taxon>
    </lineage>
</organism>
<dbReference type="PANTHER" id="PTHR47163">
    <property type="entry name" value="DDE_TNP_IS1595 DOMAIN-CONTAINING PROTEIN"/>
    <property type="match status" value="1"/>
</dbReference>
<dbReference type="HOGENOM" id="CLU_044348_0_0_1"/>
<evidence type="ECO:0000313" key="2">
    <source>
        <dbReference type="EMBL" id="KCZ79878.1"/>
    </source>
</evidence>
<dbReference type="VEuPathDB" id="MicrosporidiaDB:H312_02728"/>
<reference evidence="2 3" key="2">
    <citation type="submission" date="2014-03" db="EMBL/GenBank/DDBJ databases">
        <title>The Genome Sequence of Anncaliia algerae insect isolate PRA339.</title>
        <authorList>
            <consortium name="The Broad Institute Genome Sequencing Platform"/>
            <consortium name="The Broad Institute Genome Sequencing Center for Infectious Disease"/>
            <person name="Cuomo C."/>
            <person name="Becnel J."/>
            <person name="Sanscrainte N."/>
            <person name="Walker B."/>
            <person name="Young S.K."/>
            <person name="Zeng Q."/>
            <person name="Gargeya S."/>
            <person name="Fitzgerald M."/>
            <person name="Haas B."/>
            <person name="Abouelleil A."/>
            <person name="Alvarado L."/>
            <person name="Arachchi H.M."/>
            <person name="Berlin A.M."/>
            <person name="Chapman S.B."/>
            <person name="Dewar J."/>
            <person name="Goldberg J."/>
            <person name="Griggs A."/>
            <person name="Gujja S."/>
            <person name="Hansen M."/>
            <person name="Howarth C."/>
            <person name="Imamovic A."/>
            <person name="Larimer J."/>
            <person name="McCowan C."/>
            <person name="Murphy C."/>
            <person name="Neiman D."/>
            <person name="Pearson M."/>
            <person name="Priest M."/>
            <person name="Roberts A."/>
            <person name="Saif S."/>
            <person name="Shea T."/>
            <person name="Sisk P."/>
            <person name="Sykes S."/>
            <person name="Wortman J."/>
            <person name="Nusbaum C."/>
            <person name="Birren B."/>
        </authorList>
    </citation>
    <scope>NUCLEOTIDE SEQUENCE [LARGE SCALE GENOMIC DNA]</scope>
    <source>
        <strain evidence="2 3">PRA339</strain>
    </source>
</reference>